<comment type="subunit">
    <text evidence="11">Homodimer.</text>
</comment>
<evidence type="ECO:0000313" key="15">
    <source>
        <dbReference type="EMBL" id="AKB27914.1"/>
    </source>
</evidence>
<dbReference type="InterPro" id="IPR005855">
    <property type="entry name" value="GFAT"/>
</dbReference>
<protein>
    <recommendedName>
        <fullName evidence="4 11">Glutamine--fructose-6-phosphate aminotransferase [isomerizing]</fullName>
        <ecNumber evidence="3 11">2.6.1.16</ecNumber>
    </recommendedName>
    <alternativeName>
        <fullName evidence="11">D-fructose-6-phosphate amidotransferase</fullName>
    </alternativeName>
    <alternativeName>
        <fullName evidence="11">GFAT</fullName>
    </alternativeName>
    <alternativeName>
        <fullName evidence="11">Glucosamine-6-phosphate synthase</fullName>
    </alternativeName>
    <alternativeName>
        <fullName evidence="11">Hexosephosphate aminotransferase</fullName>
    </alternativeName>
    <alternativeName>
        <fullName evidence="11">L-glutamine--D-fructose-6-phosphate amidotransferase</fullName>
    </alternativeName>
</protein>
<accession>A0A0E3P304</accession>
<feature type="active site" description="Nucleophile; for GATase activity" evidence="11">
    <location>
        <position position="2"/>
    </location>
</feature>
<keyword evidence="8" id="KW-0677">Repeat</keyword>
<dbReference type="GeneID" id="41605139"/>
<dbReference type="Gene3D" id="3.60.20.10">
    <property type="entry name" value="Glutamine Phosphoribosylpyrophosphate, subunit 1, domain 1"/>
    <property type="match status" value="1"/>
</dbReference>
<dbReference type="RefSeq" id="WP_048170908.1">
    <property type="nucleotide sequence ID" value="NZ_CP009506.1"/>
</dbReference>
<evidence type="ECO:0000256" key="11">
    <source>
        <dbReference type="HAMAP-Rule" id="MF_00164"/>
    </source>
</evidence>
<dbReference type="InterPro" id="IPR035490">
    <property type="entry name" value="GlmS/FrlB_SIS"/>
</dbReference>
<feature type="initiator methionine" description="Removed" evidence="11">
    <location>
        <position position="1"/>
    </location>
</feature>
<dbReference type="FunFam" id="3.60.20.10:FF:000006">
    <property type="entry name" value="Glutamine--fructose-6-phosphate aminotransferase [isomerizing]"/>
    <property type="match status" value="1"/>
</dbReference>
<dbReference type="HOGENOM" id="CLU_012520_5_2_2"/>
<sequence>MCGIVGYAGRNAAAPVIIESLKKLEYRGYDSAGITVLGKEIETYKAVGKIVNLEAEIPKNLGGSVGIGHTRWATHGRPSTKNAHPHNSGGNPGKISLVHNGIIENYMALKEQLTGEGYVFNSETDTEVVAHLLHKHIYGKPDGKEAKCELLVGLRESLKEIEGSYALAILSADEPGKLVLARKDSPLVIGLGKGENFAASDVTAFLSHTRDVVFVNDFETAVLSPAGVEIFDREGKPREKKIEKIEWDFEAAEKAGYEHFMLKEIHEQVTAIHNTLAGKVSELEGDIYLKELNLSEDEIRELVRVQILACGTSWHAGLLGKYLFEQLAGIHCDIDICSEYRYRNPVMNEGTLAIAITQSGETADTLAAVREIMSYNCPTLAITNVVGSTITREANSVLYTRAGPEIGVAATKTFTTQLTLLYLLAVKFALVRDRLSPDYVKSFITDLRKVPGQIQQILNQKEIIKECADGFARSKSYFFLGRHLNYPIALEGALKLKEISYVHAEGFAAGELKHGPIALLDEGTPVVAIATRGHTYEKMLSNIKEVKARDAFVIAVADNKDTEITKYVDVVLRVPQSDELLSPLLSIVVLQLLAYYTALARNCSIDKPRNLAKSVTVE</sequence>
<proteinExistence type="inferred from homology"/>
<dbReference type="PROSITE" id="PS51278">
    <property type="entry name" value="GATASE_TYPE_2"/>
    <property type="match status" value="1"/>
</dbReference>
<feature type="domain" description="Glutamine amidotransferase type-2" evidence="13">
    <location>
        <begin position="2"/>
        <end position="226"/>
    </location>
</feature>
<dbReference type="InterPro" id="IPR017932">
    <property type="entry name" value="GATase_2_dom"/>
</dbReference>
<evidence type="ECO:0000256" key="10">
    <source>
        <dbReference type="ARBA" id="ARBA00055466"/>
    </source>
</evidence>
<dbReference type="SUPFAM" id="SSF53697">
    <property type="entry name" value="SIS domain"/>
    <property type="match status" value="1"/>
</dbReference>
<keyword evidence="6 11" id="KW-0032">Aminotransferase</keyword>
<comment type="function">
    <text evidence="10 11">Catalyzes the first step in hexosamine metabolism, converting fructose-6P into glucosamine-6P using glutamine as a nitrogen source.</text>
</comment>
<evidence type="ECO:0000256" key="5">
    <source>
        <dbReference type="ARBA" id="ARBA00022490"/>
    </source>
</evidence>
<dbReference type="HAMAP" id="MF_00164">
    <property type="entry name" value="GlmS"/>
    <property type="match status" value="1"/>
</dbReference>
<name>A0A0E3P304_9EURY</name>
<dbReference type="GO" id="GO:0005975">
    <property type="term" value="P:carbohydrate metabolic process"/>
    <property type="evidence" value="ECO:0007669"/>
    <property type="project" value="UniProtKB-UniRule"/>
</dbReference>
<dbReference type="Pfam" id="PF01380">
    <property type="entry name" value="SIS"/>
    <property type="match status" value="2"/>
</dbReference>
<dbReference type="InterPro" id="IPR029055">
    <property type="entry name" value="Ntn_hydrolases_N"/>
</dbReference>
<evidence type="ECO:0000256" key="4">
    <source>
        <dbReference type="ARBA" id="ARBA00016090"/>
    </source>
</evidence>
<keyword evidence="7 11" id="KW-0808">Transferase</keyword>
<reference evidence="15 16" key="1">
    <citation type="submission" date="2014-07" db="EMBL/GenBank/DDBJ databases">
        <title>Methanogenic archaea and the global carbon cycle.</title>
        <authorList>
            <person name="Henriksen J.R."/>
            <person name="Luke J."/>
            <person name="Reinhart S."/>
            <person name="Benedict M.N."/>
            <person name="Youngblut N.D."/>
            <person name="Metcalf M.E."/>
            <person name="Whitaker R.J."/>
            <person name="Metcalf W.W."/>
        </authorList>
    </citation>
    <scope>NUCLEOTIDE SEQUENCE [LARGE SCALE GENOMIC DNA]</scope>
    <source>
        <strain evidence="15 16">T4/M</strain>
    </source>
</reference>
<dbReference type="PROSITE" id="PS51464">
    <property type="entry name" value="SIS"/>
    <property type="match status" value="2"/>
</dbReference>
<evidence type="ECO:0000256" key="7">
    <source>
        <dbReference type="ARBA" id="ARBA00022679"/>
    </source>
</evidence>
<dbReference type="AlphaFoldDB" id="A0A0E3P304"/>
<feature type="domain" description="SIS" evidence="14">
    <location>
        <begin position="295"/>
        <end position="434"/>
    </location>
</feature>
<dbReference type="PANTHER" id="PTHR10937">
    <property type="entry name" value="GLUCOSAMINE--FRUCTOSE-6-PHOSPHATE AMINOTRANSFERASE, ISOMERIZING"/>
    <property type="match status" value="1"/>
</dbReference>
<evidence type="ECO:0000256" key="3">
    <source>
        <dbReference type="ARBA" id="ARBA00012916"/>
    </source>
</evidence>
<feature type="region of interest" description="Disordered" evidence="12">
    <location>
        <begin position="68"/>
        <end position="94"/>
    </location>
</feature>
<dbReference type="NCBIfam" id="NF001484">
    <property type="entry name" value="PRK00331.1"/>
    <property type="match status" value="1"/>
</dbReference>
<keyword evidence="5 11" id="KW-0963">Cytoplasm</keyword>
<comment type="catalytic activity">
    <reaction evidence="1 11">
        <text>D-fructose 6-phosphate + L-glutamine = D-glucosamine 6-phosphate + L-glutamate</text>
        <dbReference type="Rhea" id="RHEA:13237"/>
        <dbReference type="ChEBI" id="CHEBI:29985"/>
        <dbReference type="ChEBI" id="CHEBI:58359"/>
        <dbReference type="ChEBI" id="CHEBI:58725"/>
        <dbReference type="ChEBI" id="CHEBI:61527"/>
        <dbReference type="EC" id="2.6.1.16"/>
    </reaction>
</comment>
<dbReference type="InterPro" id="IPR046348">
    <property type="entry name" value="SIS_dom_sf"/>
</dbReference>
<dbReference type="EC" id="2.6.1.16" evidence="3 11"/>
<evidence type="ECO:0000256" key="12">
    <source>
        <dbReference type="SAM" id="MobiDB-lite"/>
    </source>
</evidence>
<dbReference type="Proteomes" id="UP000033111">
    <property type="component" value="Chromosome"/>
</dbReference>
<evidence type="ECO:0000256" key="2">
    <source>
        <dbReference type="ARBA" id="ARBA00004496"/>
    </source>
</evidence>
<dbReference type="InterPro" id="IPR035466">
    <property type="entry name" value="GlmS/AgaS_SIS"/>
</dbReference>
<dbReference type="KEGG" id="msw:MSSIT_1195"/>
<dbReference type="InterPro" id="IPR001347">
    <property type="entry name" value="SIS_dom"/>
</dbReference>
<dbReference type="GO" id="GO:0006047">
    <property type="term" value="P:UDP-N-acetylglucosamine metabolic process"/>
    <property type="evidence" value="ECO:0007669"/>
    <property type="project" value="TreeGrafter"/>
</dbReference>
<dbReference type="PANTHER" id="PTHR10937:SF0">
    <property type="entry name" value="GLUTAMINE--FRUCTOSE-6-PHOSPHATE TRANSAMINASE (ISOMERIZING)"/>
    <property type="match status" value="1"/>
</dbReference>
<dbReference type="SUPFAM" id="SSF56235">
    <property type="entry name" value="N-terminal nucleophile aminohydrolases (Ntn hydrolases)"/>
    <property type="match status" value="1"/>
</dbReference>
<evidence type="ECO:0000256" key="9">
    <source>
        <dbReference type="ARBA" id="ARBA00022962"/>
    </source>
</evidence>
<dbReference type="GO" id="GO:0004360">
    <property type="term" value="F:glutamine-fructose-6-phosphate transaminase (isomerizing) activity"/>
    <property type="evidence" value="ECO:0007669"/>
    <property type="project" value="UniProtKB-UniRule"/>
</dbReference>
<dbReference type="CDD" id="cd00714">
    <property type="entry name" value="GFAT"/>
    <property type="match status" value="1"/>
</dbReference>
<evidence type="ECO:0000256" key="6">
    <source>
        <dbReference type="ARBA" id="ARBA00022576"/>
    </source>
</evidence>
<dbReference type="GO" id="GO:0005737">
    <property type="term" value="C:cytoplasm"/>
    <property type="evidence" value="ECO:0007669"/>
    <property type="project" value="UniProtKB-SubCell"/>
</dbReference>
<dbReference type="GO" id="GO:0006002">
    <property type="term" value="P:fructose 6-phosphate metabolic process"/>
    <property type="evidence" value="ECO:0007669"/>
    <property type="project" value="TreeGrafter"/>
</dbReference>
<dbReference type="EMBL" id="CP009506">
    <property type="protein sequence ID" value="AKB27914.1"/>
    <property type="molecule type" value="Genomic_DNA"/>
</dbReference>
<evidence type="ECO:0000259" key="13">
    <source>
        <dbReference type="PROSITE" id="PS51278"/>
    </source>
</evidence>
<organism evidence="15 16">
    <name type="scientific">Methanosarcina siciliae T4/M</name>
    <dbReference type="NCBI Taxonomy" id="1434120"/>
    <lineage>
        <taxon>Archaea</taxon>
        <taxon>Methanobacteriati</taxon>
        <taxon>Methanobacteriota</taxon>
        <taxon>Stenosarchaea group</taxon>
        <taxon>Methanomicrobia</taxon>
        <taxon>Methanosarcinales</taxon>
        <taxon>Methanosarcinaceae</taxon>
        <taxon>Methanosarcina</taxon>
    </lineage>
</organism>
<dbReference type="CDD" id="cd05008">
    <property type="entry name" value="SIS_GlmS_GlmD_1"/>
    <property type="match status" value="1"/>
</dbReference>
<dbReference type="GeneID" id="24859993"/>
<dbReference type="CDD" id="cd05009">
    <property type="entry name" value="SIS_GlmS_GlmD_2"/>
    <property type="match status" value="1"/>
</dbReference>
<dbReference type="GO" id="GO:0006487">
    <property type="term" value="P:protein N-linked glycosylation"/>
    <property type="evidence" value="ECO:0007669"/>
    <property type="project" value="TreeGrafter"/>
</dbReference>
<evidence type="ECO:0000259" key="14">
    <source>
        <dbReference type="PROSITE" id="PS51464"/>
    </source>
</evidence>
<dbReference type="Pfam" id="PF13522">
    <property type="entry name" value="GATase_6"/>
    <property type="match status" value="1"/>
</dbReference>
<keyword evidence="16" id="KW-1185">Reference proteome</keyword>
<keyword evidence="9" id="KW-0315">Glutamine amidotransferase</keyword>
<evidence type="ECO:0000313" key="16">
    <source>
        <dbReference type="Proteomes" id="UP000033111"/>
    </source>
</evidence>
<dbReference type="OrthoDB" id="372195at2157"/>
<dbReference type="InterPro" id="IPR047084">
    <property type="entry name" value="GFAT_N"/>
</dbReference>
<gene>
    <name evidence="11" type="primary">glmS</name>
    <name evidence="15" type="ORF">MSSIT_1195</name>
</gene>
<evidence type="ECO:0000256" key="8">
    <source>
        <dbReference type="ARBA" id="ARBA00022737"/>
    </source>
</evidence>
<feature type="domain" description="SIS" evidence="14">
    <location>
        <begin position="467"/>
        <end position="608"/>
    </location>
</feature>
<dbReference type="GO" id="GO:0097367">
    <property type="term" value="F:carbohydrate derivative binding"/>
    <property type="evidence" value="ECO:0007669"/>
    <property type="project" value="InterPro"/>
</dbReference>
<dbReference type="PATRIC" id="fig|1434120.4.peg.1519"/>
<comment type="subcellular location">
    <subcellularLocation>
        <location evidence="2 11">Cytoplasm</location>
    </subcellularLocation>
</comment>
<dbReference type="NCBIfam" id="TIGR01135">
    <property type="entry name" value="glmS"/>
    <property type="match status" value="1"/>
</dbReference>
<dbReference type="Gene3D" id="3.40.50.10490">
    <property type="entry name" value="Glucose-6-phosphate isomerase like protein, domain 1"/>
    <property type="match status" value="2"/>
</dbReference>
<evidence type="ECO:0000256" key="1">
    <source>
        <dbReference type="ARBA" id="ARBA00001031"/>
    </source>
</evidence>
<feature type="active site" description="For Fru-6P isomerization activity" evidence="11">
    <location>
        <position position="613"/>
    </location>
</feature>
<dbReference type="FunFam" id="3.40.50.10490:FF:000001">
    <property type="entry name" value="Glutamine--fructose-6-phosphate aminotransferase [isomerizing]"/>
    <property type="match status" value="1"/>
</dbReference>